<accession>A0A6L5X4B6</accession>
<evidence type="ECO:0000256" key="4">
    <source>
        <dbReference type="ARBA" id="ARBA00022723"/>
    </source>
</evidence>
<name>A0A6L5X4B6_9FIRM</name>
<sequence>MDHSEYANRLDAWAEAHRQEMTDDISALVRIDSTKGEAKDGKPFGEGPAAALAAMARLAESKGFQVHNYDNYCITADLAGDGEKSLDILAHLDVVPVSKDWKKTQPFEPLQEDHYLYGRGTADDKGPAVAAFYAMRAVSELGIGLRHGVRLILGADEECGSSDLEHYYGIEKEAEYTFSPDANFPLINIEKARLAKKFTADLPEDYHTPCVLEIDAGSKANVVPGTADAAFRGLTKEQLEQAAGETEKKTKAAVTWELKSDREFVHVKGQTGHAAMPDNGSVNALTALLFFISRLPLAGTKTTHALLGLAELFPFGDCHGKALGVDLCDEESGELTLSLDILKLQNGKLTAEFDCRAPLCATEENLTEKIRAMLRQKGFEMEDGPMTPAHYVPADSPFVKTLLQSYERYFGKPGKPMAIGGGTYVHGLKRGVAFGCEVEGVDNRMHGDDEFVDIDVLVKSVKIFADTIIQLCG</sequence>
<dbReference type="AlphaFoldDB" id="A0A6L5X4B6"/>
<keyword evidence="4" id="KW-0479">Metal-binding</keyword>
<dbReference type="NCBIfam" id="TIGR01887">
    <property type="entry name" value="dipeptidaselike"/>
    <property type="match status" value="1"/>
</dbReference>
<dbReference type="Pfam" id="PF01546">
    <property type="entry name" value="Peptidase_M20"/>
    <property type="match status" value="1"/>
</dbReference>
<evidence type="ECO:0000313" key="9">
    <source>
        <dbReference type="EMBL" id="MSS14218.1"/>
    </source>
</evidence>
<dbReference type="Proteomes" id="UP000481852">
    <property type="component" value="Unassembled WGS sequence"/>
</dbReference>
<dbReference type="GO" id="GO:0008270">
    <property type="term" value="F:zinc ion binding"/>
    <property type="evidence" value="ECO:0007669"/>
    <property type="project" value="InterPro"/>
</dbReference>
<keyword evidence="5" id="KW-0378">Hydrolase</keyword>
<dbReference type="GO" id="GO:0006508">
    <property type="term" value="P:proteolysis"/>
    <property type="evidence" value="ECO:0007669"/>
    <property type="project" value="UniProtKB-KW"/>
</dbReference>
<dbReference type="PROSITE" id="PS00759">
    <property type="entry name" value="ARGE_DAPE_CPG2_2"/>
    <property type="match status" value="1"/>
</dbReference>
<dbReference type="InterPro" id="IPR010964">
    <property type="entry name" value="M20A_pepV-rel"/>
</dbReference>
<comment type="cofactor">
    <cofactor evidence="1">
        <name>Zn(2+)</name>
        <dbReference type="ChEBI" id="CHEBI:29105"/>
    </cofactor>
</comment>
<evidence type="ECO:0000256" key="7">
    <source>
        <dbReference type="ARBA" id="ARBA00022997"/>
    </source>
</evidence>
<protein>
    <submittedName>
        <fullName evidence="9">M20 family metallopeptidase</fullName>
    </submittedName>
</protein>
<keyword evidence="8" id="KW-0482">Metalloprotease</keyword>
<dbReference type="PANTHER" id="PTHR43808:SF31">
    <property type="entry name" value="N-ACETYL-L-CITRULLINE DEACETYLASE"/>
    <property type="match status" value="1"/>
</dbReference>
<dbReference type="InterPro" id="IPR050072">
    <property type="entry name" value="Peptidase_M20A"/>
</dbReference>
<dbReference type="InterPro" id="IPR036264">
    <property type="entry name" value="Bact_exopeptidase_dim_dom"/>
</dbReference>
<evidence type="ECO:0000256" key="1">
    <source>
        <dbReference type="ARBA" id="ARBA00001947"/>
    </source>
</evidence>
<dbReference type="Gene3D" id="3.30.70.360">
    <property type="match status" value="2"/>
</dbReference>
<dbReference type="GO" id="GO:0006526">
    <property type="term" value="P:L-arginine biosynthetic process"/>
    <property type="evidence" value="ECO:0007669"/>
    <property type="project" value="TreeGrafter"/>
</dbReference>
<evidence type="ECO:0000313" key="10">
    <source>
        <dbReference type="Proteomes" id="UP000481852"/>
    </source>
</evidence>
<evidence type="ECO:0000256" key="5">
    <source>
        <dbReference type="ARBA" id="ARBA00022801"/>
    </source>
</evidence>
<dbReference type="RefSeq" id="WP_154523562.1">
    <property type="nucleotide sequence ID" value="NZ_VULZ01000003.1"/>
</dbReference>
<dbReference type="PANTHER" id="PTHR43808">
    <property type="entry name" value="ACETYLORNITHINE DEACETYLASE"/>
    <property type="match status" value="1"/>
</dbReference>
<keyword evidence="6" id="KW-0862">Zinc</keyword>
<evidence type="ECO:0000256" key="8">
    <source>
        <dbReference type="ARBA" id="ARBA00023049"/>
    </source>
</evidence>
<proteinExistence type="inferred from homology"/>
<keyword evidence="3" id="KW-0645">Protease</keyword>
<evidence type="ECO:0000256" key="2">
    <source>
        <dbReference type="ARBA" id="ARBA00006247"/>
    </source>
</evidence>
<dbReference type="InterPro" id="IPR001261">
    <property type="entry name" value="ArgE/DapE_CS"/>
</dbReference>
<organism evidence="9 10">
    <name type="scientific">Porcincola intestinalis</name>
    <dbReference type="NCBI Taxonomy" id="2606632"/>
    <lineage>
        <taxon>Bacteria</taxon>
        <taxon>Bacillati</taxon>
        <taxon>Bacillota</taxon>
        <taxon>Clostridia</taxon>
        <taxon>Lachnospirales</taxon>
        <taxon>Lachnospiraceae</taxon>
        <taxon>Porcincola</taxon>
    </lineage>
</organism>
<keyword evidence="7" id="KW-0224">Dipeptidase</keyword>
<comment type="similarity">
    <text evidence="2">Belongs to the peptidase M20A family.</text>
</comment>
<evidence type="ECO:0000256" key="3">
    <source>
        <dbReference type="ARBA" id="ARBA00022670"/>
    </source>
</evidence>
<dbReference type="GO" id="GO:0008237">
    <property type="term" value="F:metallopeptidase activity"/>
    <property type="evidence" value="ECO:0007669"/>
    <property type="project" value="UniProtKB-KW"/>
</dbReference>
<dbReference type="GO" id="GO:0008777">
    <property type="term" value="F:acetylornithine deacetylase activity"/>
    <property type="evidence" value="ECO:0007669"/>
    <property type="project" value="TreeGrafter"/>
</dbReference>
<dbReference type="EMBL" id="VULZ01000003">
    <property type="protein sequence ID" value="MSS14218.1"/>
    <property type="molecule type" value="Genomic_DNA"/>
</dbReference>
<gene>
    <name evidence="9" type="ORF">FYJ35_04025</name>
</gene>
<dbReference type="SUPFAM" id="SSF55031">
    <property type="entry name" value="Bacterial exopeptidase dimerisation domain"/>
    <property type="match status" value="1"/>
</dbReference>
<dbReference type="SUPFAM" id="SSF53187">
    <property type="entry name" value="Zn-dependent exopeptidases"/>
    <property type="match status" value="1"/>
</dbReference>
<dbReference type="GO" id="GO:0016805">
    <property type="term" value="F:dipeptidase activity"/>
    <property type="evidence" value="ECO:0007669"/>
    <property type="project" value="UniProtKB-KW"/>
</dbReference>
<dbReference type="Gene3D" id="3.40.630.10">
    <property type="entry name" value="Zn peptidases"/>
    <property type="match status" value="1"/>
</dbReference>
<comment type="caution">
    <text evidence="9">The sequence shown here is derived from an EMBL/GenBank/DDBJ whole genome shotgun (WGS) entry which is preliminary data.</text>
</comment>
<evidence type="ECO:0000256" key="6">
    <source>
        <dbReference type="ARBA" id="ARBA00022833"/>
    </source>
</evidence>
<keyword evidence="10" id="KW-1185">Reference proteome</keyword>
<dbReference type="InterPro" id="IPR002933">
    <property type="entry name" value="Peptidase_M20"/>
</dbReference>
<reference evidence="9 10" key="1">
    <citation type="submission" date="2019-08" db="EMBL/GenBank/DDBJ databases">
        <title>In-depth cultivation of the pig gut microbiome towards novel bacterial diversity and tailored functional studies.</title>
        <authorList>
            <person name="Wylensek D."/>
            <person name="Hitch T.C.A."/>
            <person name="Clavel T."/>
        </authorList>
    </citation>
    <scope>NUCLEOTIDE SEQUENCE [LARGE SCALE GENOMIC DNA]</scope>
    <source>
        <strain evidence="9 10">Oil+RF-744-WCA-WT-11</strain>
    </source>
</reference>